<evidence type="ECO:0008006" key="3">
    <source>
        <dbReference type="Google" id="ProtNLM"/>
    </source>
</evidence>
<name>A0A439DXG4_9MYCO</name>
<evidence type="ECO:0000313" key="1">
    <source>
        <dbReference type="EMBL" id="RWA22089.1"/>
    </source>
</evidence>
<dbReference type="Proteomes" id="UP000287177">
    <property type="component" value="Unassembled WGS sequence"/>
</dbReference>
<protein>
    <recommendedName>
        <fullName evidence="3">Lipoprotein LppJ</fullName>
    </recommendedName>
</protein>
<organism evidence="1 2">
    <name type="scientific">Mycolicibacterium elephantis DSM 44368</name>
    <dbReference type="NCBI Taxonomy" id="1335622"/>
    <lineage>
        <taxon>Bacteria</taxon>
        <taxon>Bacillati</taxon>
        <taxon>Actinomycetota</taxon>
        <taxon>Actinomycetes</taxon>
        <taxon>Mycobacteriales</taxon>
        <taxon>Mycobacteriaceae</taxon>
        <taxon>Mycolicibacterium</taxon>
    </lineage>
</organism>
<proteinExistence type="predicted"/>
<keyword evidence="2" id="KW-1185">Reference proteome</keyword>
<sequence length="185" mass="20095">MPNRGDWIRSKQSMALLWAAMVMCLLLGVAFVVVNEPVVQAPSLSAEPLTDEQAAAQVVDAARQVVAVAPLREPAGGYAYVSCKNAYEPPYQAVLYLNFVMPQNNWRHLDDIATAMAAHGWTPAPTAAEHFGHKLTKDGVTAVMQRESAGADVASMRLYGECRNTADHRNDNPAWIEVAFEAALS</sequence>
<comment type="caution">
    <text evidence="1">The sequence shown here is derived from an EMBL/GenBank/DDBJ whole genome shotgun (WGS) entry which is preliminary data.</text>
</comment>
<dbReference type="AlphaFoldDB" id="A0A439DXG4"/>
<evidence type="ECO:0000313" key="2">
    <source>
        <dbReference type="Proteomes" id="UP000287177"/>
    </source>
</evidence>
<accession>A0A439DXG4</accession>
<dbReference type="RefSeq" id="WP_128107641.1">
    <property type="nucleotide sequence ID" value="NZ_ATDN01000006.1"/>
</dbReference>
<gene>
    <name evidence="1" type="ORF">MELE44368_13690</name>
</gene>
<reference evidence="1 2" key="1">
    <citation type="submission" date="2013-06" db="EMBL/GenBank/DDBJ databases">
        <title>The draft sequence of the Mycobacterium elephantis genome.</title>
        <authorList>
            <person name="Pettersson F.B."/>
            <person name="Das S."/>
            <person name="Dasgupta S."/>
            <person name="Bhattacharya A."/>
            <person name="Kirsebom L.A."/>
        </authorList>
    </citation>
    <scope>NUCLEOTIDE SEQUENCE [LARGE SCALE GENOMIC DNA]</scope>
    <source>
        <strain evidence="1 2">DSM 44368</strain>
    </source>
</reference>
<dbReference type="EMBL" id="ATDN01000006">
    <property type="protein sequence ID" value="RWA22089.1"/>
    <property type="molecule type" value="Genomic_DNA"/>
</dbReference>